<dbReference type="EMBL" id="JANBVO010000003">
    <property type="protein sequence ID" value="KAJ9155392.1"/>
    <property type="molecule type" value="Genomic_DNA"/>
</dbReference>
<dbReference type="InterPro" id="IPR051781">
    <property type="entry name" value="Metallo-dep_Hydrolase"/>
</dbReference>
<dbReference type="PANTHER" id="PTHR43135:SF3">
    <property type="entry name" value="ALPHA-D-RIBOSE 1-METHYLPHOSPHONATE 5-TRIPHOSPHATE DIPHOSPHATASE"/>
    <property type="match status" value="1"/>
</dbReference>
<evidence type="ECO:0000259" key="2">
    <source>
        <dbReference type="Pfam" id="PF01979"/>
    </source>
</evidence>
<feature type="domain" description="Amidohydrolase-related" evidence="2">
    <location>
        <begin position="173"/>
        <end position="425"/>
    </location>
</feature>
<accession>A0AA38RYG4</accession>
<dbReference type="SUPFAM" id="SSF51556">
    <property type="entry name" value="Metallo-dependent hydrolases"/>
    <property type="match status" value="1"/>
</dbReference>
<keyword evidence="4" id="KW-1185">Reference proteome</keyword>
<comment type="caution">
    <text evidence="3">The sequence shown here is derived from an EMBL/GenBank/DDBJ whole genome shotgun (WGS) entry which is preliminary data.</text>
</comment>
<dbReference type="Pfam" id="PF01979">
    <property type="entry name" value="Amidohydro_1"/>
    <property type="match status" value="1"/>
</dbReference>
<name>A0AA38RYG4_9PEZI</name>
<dbReference type="SUPFAM" id="SSF51338">
    <property type="entry name" value="Composite domain of metallo-dependent hydrolases"/>
    <property type="match status" value="1"/>
</dbReference>
<reference evidence="3" key="1">
    <citation type="submission" date="2022-07" db="EMBL/GenBank/DDBJ databases">
        <title>Fungi with potential for degradation of polypropylene.</title>
        <authorList>
            <person name="Gostincar C."/>
        </authorList>
    </citation>
    <scope>NUCLEOTIDE SEQUENCE</scope>
    <source>
        <strain evidence="3">EXF-13308</strain>
    </source>
</reference>
<dbReference type="InterPro" id="IPR011059">
    <property type="entry name" value="Metal-dep_hydrolase_composite"/>
</dbReference>
<dbReference type="AlphaFoldDB" id="A0AA38RYG4"/>
<dbReference type="Gene3D" id="3.30.110.90">
    <property type="entry name" value="Amidohydrolase"/>
    <property type="match status" value="1"/>
</dbReference>
<sequence>MATTAFINVRLFDGEAEHPPTTVVLSGPIIQGVGIPIPDDATIIDGTNCTLLPGLIDAHTHTKVPQLQLALTFGVTTELEMMGYWTPEQRAEIASRDDVADFRSASFGLTPPGGHPSELHGPRGKRGPPDGKPAGNAPPHAHEPGHGHGHGGGEGKRQGIKARDASTPQEAVDFVQARIAEGADYIKIMIEEGSVLNAPGLPVPTNDTIVAAVNEAHRHEKLAIAHILTYDAAETAIDAGMDGLAHLFIDRPADESFIAQIKAAGTFVTPCLCLNASIMGLQPTSLASDGRVSSRLSPEWLSTLKSSFNTYPQGDFNAVLKTVGDLHRAGIDILAGTDASVPMPHLGGLAHGASVHHELQLLVQVGLTPVEALMAATSVPARRFALNDRGHVKEGLRADLLLVEGNPTVNIADTLSIKGVWKRGVRLGQS</sequence>
<gene>
    <name evidence="3" type="ORF">NKR23_g1960</name>
</gene>
<dbReference type="Gene3D" id="3.40.50.10910">
    <property type="entry name" value="Amidohydrolase"/>
    <property type="match status" value="1"/>
</dbReference>
<feature type="compositionally biased region" description="Basic and acidic residues" evidence="1">
    <location>
        <begin position="140"/>
        <end position="164"/>
    </location>
</feature>
<dbReference type="InterPro" id="IPR006680">
    <property type="entry name" value="Amidohydro-rel"/>
</dbReference>
<organism evidence="3 4">
    <name type="scientific">Pleurostoma richardsiae</name>
    <dbReference type="NCBI Taxonomy" id="41990"/>
    <lineage>
        <taxon>Eukaryota</taxon>
        <taxon>Fungi</taxon>
        <taxon>Dikarya</taxon>
        <taxon>Ascomycota</taxon>
        <taxon>Pezizomycotina</taxon>
        <taxon>Sordariomycetes</taxon>
        <taxon>Sordariomycetidae</taxon>
        <taxon>Calosphaeriales</taxon>
        <taxon>Pleurostomataceae</taxon>
        <taxon>Pleurostoma</taxon>
    </lineage>
</organism>
<dbReference type="InterPro" id="IPR032466">
    <property type="entry name" value="Metal_Hydrolase"/>
</dbReference>
<dbReference type="Proteomes" id="UP001174694">
    <property type="component" value="Unassembled WGS sequence"/>
</dbReference>
<proteinExistence type="predicted"/>
<protein>
    <recommendedName>
        <fullName evidence="2">Amidohydrolase-related domain-containing protein</fullName>
    </recommendedName>
</protein>
<dbReference type="GO" id="GO:0016810">
    <property type="term" value="F:hydrolase activity, acting on carbon-nitrogen (but not peptide) bonds"/>
    <property type="evidence" value="ECO:0007669"/>
    <property type="project" value="InterPro"/>
</dbReference>
<evidence type="ECO:0000313" key="4">
    <source>
        <dbReference type="Proteomes" id="UP001174694"/>
    </source>
</evidence>
<evidence type="ECO:0000256" key="1">
    <source>
        <dbReference type="SAM" id="MobiDB-lite"/>
    </source>
</evidence>
<feature type="region of interest" description="Disordered" evidence="1">
    <location>
        <begin position="104"/>
        <end position="169"/>
    </location>
</feature>
<evidence type="ECO:0000313" key="3">
    <source>
        <dbReference type="EMBL" id="KAJ9155392.1"/>
    </source>
</evidence>
<dbReference type="Gene3D" id="1.20.58.520">
    <property type="entry name" value="Amidohydrolase"/>
    <property type="match status" value="1"/>
</dbReference>
<dbReference type="PANTHER" id="PTHR43135">
    <property type="entry name" value="ALPHA-D-RIBOSE 1-METHYLPHOSPHONATE 5-TRIPHOSPHATE DIPHOSPHATASE"/>
    <property type="match status" value="1"/>
</dbReference>
<dbReference type="Gene3D" id="2.30.40.10">
    <property type="entry name" value="Urease, subunit C, domain 1"/>
    <property type="match status" value="1"/>
</dbReference>